<feature type="region of interest" description="Disordered" evidence="1">
    <location>
        <begin position="35"/>
        <end position="98"/>
    </location>
</feature>
<dbReference type="AlphaFoldDB" id="A0A1Y1V118"/>
<proteinExistence type="predicted"/>
<dbReference type="Proteomes" id="UP000193719">
    <property type="component" value="Unassembled WGS sequence"/>
</dbReference>
<reference evidence="2 3" key="1">
    <citation type="submission" date="2016-08" db="EMBL/GenBank/DDBJ databases">
        <title>Genomes of anaerobic fungi encode conserved fungal cellulosomes for biomass hydrolysis.</title>
        <authorList>
            <consortium name="DOE Joint Genome Institute"/>
            <person name="Haitjema C.H."/>
            <person name="Gilmore S.P."/>
            <person name="Henske J.K."/>
            <person name="Solomon K.V."/>
            <person name="De Groot R."/>
            <person name="Kuo A."/>
            <person name="Mondo S.J."/>
            <person name="Salamov A.A."/>
            <person name="Labutti K."/>
            <person name="Zhao Z."/>
            <person name="Chiniquy J."/>
            <person name="Barry K."/>
            <person name="Brewer H.M."/>
            <person name="Purvine S.O."/>
            <person name="Wright A.T."/>
            <person name="Boxma B."/>
            <person name="Van Alen T."/>
            <person name="Hackstein J.H."/>
            <person name="Baker S.E."/>
            <person name="Grigoriev I.V."/>
            <person name="O'Malley M.A."/>
        </authorList>
    </citation>
    <scope>NUCLEOTIDE SEQUENCE [LARGE SCALE GENOMIC DNA]</scope>
    <source>
        <strain evidence="3">finn</strain>
    </source>
</reference>
<dbReference type="STRING" id="1754191.A0A1Y1V118"/>
<feature type="compositionally biased region" description="Basic and acidic residues" evidence="1">
    <location>
        <begin position="81"/>
        <end position="98"/>
    </location>
</feature>
<reference evidence="2 3" key="2">
    <citation type="submission" date="2016-08" db="EMBL/GenBank/DDBJ databases">
        <title>Pervasive Adenine N6-methylation of Active Genes in Fungi.</title>
        <authorList>
            <consortium name="DOE Joint Genome Institute"/>
            <person name="Mondo S.J."/>
            <person name="Dannebaum R.O."/>
            <person name="Kuo R.C."/>
            <person name="Labutti K."/>
            <person name="Haridas S."/>
            <person name="Kuo A."/>
            <person name="Salamov A."/>
            <person name="Ahrendt S.R."/>
            <person name="Lipzen A."/>
            <person name="Sullivan W."/>
            <person name="Andreopoulos W.B."/>
            <person name="Clum A."/>
            <person name="Lindquist E."/>
            <person name="Daum C."/>
            <person name="Ramamoorthy G.K."/>
            <person name="Gryganskyi A."/>
            <person name="Culley D."/>
            <person name="Magnuson J.K."/>
            <person name="James T.Y."/>
            <person name="O'Malley M.A."/>
            <person name="Stajich J.E."/>
            <person name="Spatafora J.W."/>
            <person name="Visel A."/>
            <person name="Grigoriev I.V."/>
        </authorList>
    </citation>
    <scope>NUCLEOTIDE SEQUENCE [LARGE SCALE GENOMIC DNA]</scope>
    <source>
        <strain evidence="3">finn</strain>
    </source>
</reference>
<comment type="caution">
    <text evidence="2">The sequence shown here is derived from an EMBL/GenBank/DDBJ whole genome shotgun (WGS) entry which is preliminary data.</text>
</comment>
<dbReference type="EMBL" id="MCFH01000051">
    <property type="protein sequence ID" value="ORX43671.1"/>
    <property type="molecule type" value="Genomic_DNA"/>
</dbReference>
<evidence type="ECO:0000313" key="3">
    <source>
        <dbReference type="Proteomes" id="UP000193719"/>
    </source>
</evidence>
<evidence type="ECO:0000313" key="2">
    <source>
        <dbReference type="EMBL" id="ORX43671.1"/>
    </source>
</evidence>
<accession>A0A1Y1V118</accession>
<feature type="compositionally biased region" description="Polar residues" evidence="1">
    <location>
        <begin position="67"/>
        <end position="80"/>
    </location>
</feature>
<gene>
    <name evidence="2" type="ORF">BCR36DRAFT_415513</name>
</gene>
<sequence>MDYGKYSDNNIYDIIDVSDNERTCYNSRFINGYSNNSNNSDLTSQNGSSSYYQDNDQIHNIDKDYTKSGNLDNQFSNNGENHVEKSSGDEEEDIRKEKEKDIQNTTIYLVISGSEDLKFNNFNIISEKSKNNIKILKQDLVLISSKNNKIMRNKSESILKVDEFNNSFKDKSIFLFIANIELENDEDWIKIEFDYNKEIFQSKSSISIKRYQQKFVYSMSYIVIDKIKE</sequence>
<organism evidence="2 3">
    <name type="scientific">Piromyces finnis</name>
    <dbReference type="NCBI Taxonomy" id="1754191"/>
    <lineage>
        <taxon>Eukaryota</taxon>
        <taxon>Fungi</taxon>
        <taxon>Fungi incertae sedis</taxon>
        <taxon>Chytridiomycota</taxon>
        <taxon>Chytridiomycota incertae sedis</taxon>
        <taxon>Neocallimastigomycetes</taxon>
        <taxon>Neocallimastigales</taxon>
        <taxon>Neocallimastigaceae</taxon>
        <taxon>Piromyces</taxon>
    </lineage>
</organism>
<keyword evidence="3" id="KW-1185">Reference proteome</keyword>
<evidence type="ECO:0000256" key="1">
    <source>
        <dbReference type="SAM" id="MobiDB-lite"/>
    </source>
</evidence>
<name>A0A1Y1V118_9FUNG</name>
<protein>
    <submittedName>
        <fullName evidence="2">Uncharacterized protein</fullName>
    </submittedName>
</protein>
<feature type="compositionally biased region" description="Basic and acidic residues" evidence="1">
    <location>
        <begin position="56"/>
        <end position="66"/>
    </location>
</feature>
<feature type="compositionally biased region" description="Polar residues" evidence="1">
    <location>
        <begin position="35"/>
        <end position="55"/>
    </location>
</feature>